<dbReference type="PROSITE" id="PS01234">
    <property type="entry name" value="GATB"/>
    <property type="match status" value="1"/>
</dbReference>
<dbReference type="EMBL" id="KZ819297">
    <property type="protein sequence ID" value="PWN96963.1"/>
    <property type="molecule type" value="Genomic_DNA"/>
</dbReference>
<dbReference type="SUPFAM" id="SSF89095">
    <property type="entry name" value="GatB/YqeY motif"/>
    <property type="match status" value="1"/>
</dbReference>
<dbReference type="InterPro" id="IPR003789">
    <property type="entry name" value="Asn/Gln_tRNA_amidoTrase-B-like"/>
</dbReference>
<dbReference type="NCBIfam" id="TIGR00133">
    <property type="entry name" value="gatB"/>
    <property type="match status" value="1"/>
</dbReference>
<dbReference type="GO" id="GO:0016740">
    <property type="term" value="F:transferase activity"/>
    <property type="evidence" value="ECO:0007669"/>
    <property type="project" value="UniProtKB-KW"/>
</dbReference>
<dbReference type="InterPro" id="IPR017958">
    <property type="entry name" value="Gln-tRNA_amidoTrfase_suB_CS"/>
</dbReference>
<feature type="domain" description="Asn/Gln amidotransferase" evidence="7">
    <location>
        <begin position="373"/>
        <end position="523"/>
    </location>
</feature>
<dbReference type="Proteomes" id="UP000245946">
    <property type="component" value="Unassembled WGS sequence"/>
</dbReference>
<dbReference type="SUPFAM" id="SSF55931">
    <property type="entry name" value="Glutamine synthetase/guanido kinase"/>
    <property type="match status" value="1"/>
</dbReference>
<dbReference type="InterPro" id="IPR023168">
    <property type="entry name" value="GatB_Yqey_C_2"/>
</dbReference>
<evidence type="ECO:0000256" key="2">
    <source>
        <dbReference type="ARBA" id="ARBA00022598"/>
    </source>
</evidence>
<dbReference type="InterPro" id="IPR017959">
    <property type="entry name" value="Asn/Gln-tRNA_amidoTrfase_suB/E"/>
</dbReference>
<dbReference type="GO" id="GO:0030956">
    <property type="term" value="C:glutamyl-tRNA(Gln) amidotransferase complex"/>
    <property type="evidence" value="ECO:0007669"/>
    <property type="project" value="TreeGrafter"/>
</dbReference>
<reference evidence="8 9" key="1">
    <citation type="journal article" date="2018" name="Mol. Biol. Evol.">
        <title>Broad Genomic Sampling Reveals a Smut Pathogenic Ancestry of the Fungal Clade Ustilaginomycotina.</title>
        <authorList>
            <person name="Kijpornyongpan T."/>
            <person name="Mondo S.J."/>
            <person name="Barry K."/>
            <person name="Sandor L."/>
            <person name="Lee J."/>
            <person name="Lipzen A."/>
            <person name="Pangilinan J."/>
            <person name="LaButti K."/>
            <person name="Hainaut M."/>
            <person name="Henrissat B."/>
            <person name="Grigoriev I.V."/>
            <person name="Spatafora J.W."/>
            <person name="Aime M.C."/>
        </authorList>
    </citation>
    <scope>NUCLEOTIDE SEQUENCE [LARGE SCALE GENOMIC DNA]</scope>
    <source>
        <strain evidence="8 9">MCA 4186</strain>
    </source>
</reference>
<keyword evidence="9" id="KW-1185">Reference proteome</keyword>
<evidence type="ECO:0000256" key="6">
    <source>
        <dbReference type="ARBA" id="ARBA00047913"/>
    </source>
</evidence>
<dbReference type="PANTHER" id="PTHR11659:SF0">
    <property type="entry name" value="GLUTAMYL-TRNA(GLN) AMIDOTRANSFERASE SUBUNIT B, MITOCHONDRIAL"/>
    <property type="match status" value="1"/>
</dbReference>
<dbReference type="InterPro" id="IPR006075">
    <property type="entry name" value="Asn/Gln-tRNA_Trfase_suB/E_cat"/>
</dbReference>
<dbReference type="HAMAP" id="MF_00121">
    <property type="entry name" value="GatB"/>
    <property type="match status" value="1"/>
</dbReference>
<dbReference type="Pfam" id="PF02637">
    <property type="entry name" value="GatB_Yqey"/>
    <property type="match status" value="1"/>
</dbReference>
<dbReference type="Gene3D" id="1.10.10.410">
    <property type="match status" value="1"/>
</dbReference>
<dbReference type="InterPro" id="IPR018027">
    <property type="entry name" value="Asn/Gln_amidotransferase"/>
</dbReference>
<dbReference type="AlphaFoldDB" id="A0A316Z9U2"/>
<organism evidence="8 9">
    <name type="scientific">Tilletiopsis washingtonensis</name>
    <dbReference type="NCBI Taxonomy" id="58919"/>
    <lineage>
        <taxon>Eukaryota</taxon>
        <taxon>Fungi</taxon>
        <taxon>Dikarya</taxon>
        <taxon>Basidiomycota</taxon>
        <taxon>Ustilaginomycotina</taxon>
        <taxon>Exobasidiomycetes</taxon>
        <taxon>Entylomatales</taxon>
        <taxon>Entylomatales incertae sedis</taxon>
        <taxon>Tilletiopsis</taxon>
    </lineage>
</organism>
<sequence>GFASSARLASAASTSANAVPQGWEAVIGVEVHAQLRSKNKLFSSAPLPTPLSPPNSLVCGFDAALPGSLPRLSASALDKALRACFALEADVQLRSTWDRKHYFYPDLTSGWQITQKYAPLAVNGIVRLRADEGQLGAGEEVDVLIEQVQLEQDTAKSQHYISASSGGNETHIDLNRAGSALVEIVSGPQLRSGEQAAAYVRKIQELLRRVGASDGNMDEGSLRCDVNVSVRRPDEPFGTRCEVKNLNSARFVALAIGHEVSRQIATLERGELVEQDTRGYDEATGTTFRLRSKADAPDYRYMPDPSLPPLVLTQETLDTARASLPELPDAQRARLLRTYPDLSLRDINVLMRIGLEDDIAASGSAVTVADSVAYFEQVACGRDPQVAMNWIIQDLLKALNQAVVSFSANPVAPEALAELIDLVAERQVTGTTARQLLAELVCGEQKLPTGATPVQQHLSSRGMLAMGGGSAGTEALDALLDEVVRDLPSAVAAVQAGKTKVLMRLVGEAMKRTQGRADAKAVKE</sequence>
<evidence type="ECO:0000313" key="8">
    <source>
        <dbReference type="EMBL" id="PWN96963.1"/>
    </source>
</evidence>
<dbReference type="OrthoDB" id="1722066at2759"/>
<proteinExistence type="inferred from homology"/>
<dbReference type="GeneID" id="37267418"/>
<name>A0A316Z9U2_9BASI</name>
<accession>A0A316Z9U2</accession>
<dbReference type="PANTHER" id="PTHR11659">
    <property type="entry name" value="GLUTAMYL-TRNA GLN AMIDOTRANSFERASE SUBUNIT B MITOCHONDRIAL AND PROKARYOTIC PET112-RELATED"/>
    <property type="match status" value="1"/>
</dbReference>
<dbReference type="GO" id="GO:0050567">
    <property type="term" value="F:glutaminyl-tRNA synthase (glutamine-hydrolyzing) activity"/>
    <property type="evidence" value="ECO:0007669"/>
    <property type="project" value="TreeGrafter"/>
</dbReference>
<comment type="catalytic activity">
    <reaction evidence="6">
        <text>L-glutamyl-tRNA(Gln) + L-glutamine + ATP + H2O = L-glutaminyl-tRNA(Gln) + L-glutamate + ADP + phosphate + H(+)</text>
        <dbReference type="Rhea" id="RHEA:17521"/>
        <dbReference type="Rhea" id="RHEA-COMP:9681"/>
        <dbReference type="Rhea" id="RHEA-COMP:9684"/>
        <dbReference type="ChEBI" id="CHEBI:15377"/>
        <dbReference type="ChEBI" id="CHEBI:15378"/>
        <dbReference type="ChEBI" id="CHEBI:29985"/>
        <dbReference type="ChEBI" id="CHEBI:30616"/>
        <dbReference type="ChEBI" id="CHEBI:43474"/>
        <dbReference type="ChEBI" id="CHEBI:58359"/>
        <dbReference type="ChEBI" id="CHEBI:78520"/>
        <dbReference type="ChEBI" id="CHEBI:78521"/>
        <dbReference type="ChEBI" id="CHEBI:456216"/>
    </reaction>
</comment>
<dbReference type="Pfam" id="PF02934">
    <property type="entry name" value="GatB_N"/>
    <property type="match status" value="1"/>
</dbReference>
<dbReference type="SMART" id="SM00845">
    <property type="entry name" value="GatB_Yqey"/>
    <property type="match status" value="1"/>
</dbReference>
<evidence type="ECO:0000259" key="7">
    <source>
        <dbReference type="SMART" id="SM00845"/>
    </source>
</evidence>
<evidence type="ECO:0000256" key="4">
    <source>
        <dbReference type="ARBA" id="ARBA00022840"/>
    </source>
</evidence>
<dbReference type="STRING" id="58919.A0A316Z9U2"/>
<keyword evidence="4" id="KW-0067">ATP-binding</keyword>
<dbReference type="NCBIfam" id="NF004012">
    <property type="entry name" value="PRK05477.1-2"/>
    <property type="match status" value="1"/>
</dbReference>
<keyword evidence="3" id="KW-0547">Nucleotide-binding</keyword>
<keyword evidence="8" id="KW-0808">Transferase</keyword>
<dbReference type="GO" id="GO:0070681">
    <property type="term" value="P:glutaminyl-tRNAGln biosynthesis via transamidation"/>
    <property type="evidence" value="ECO:0007669"/>
    <property type="project" value="TreeGrafter"/>
</dbReference>
<evidence type="ECO:0000256" key="1">
    <source>
        <dbReference type="ARBA" id="ARBA00005306"/>
    </source>
</evidence>
<evidence type="ECO:0000313" key="9">
    <source>
        <dbReference type="Proteomes" id="UP000245946"/>
    </source>
</evidence>
<comment type="similarity">
    <text evidence="1">Belongs to the GatB/GatE family. GatB subfamily.</text>
</comment>
<dbReference type="RefSeq" id="XP_025597242.1">
    <property type="nucleotide sequence ID" value="XM_025739872.1"/>
</dbReference>
<feature type="non-terminal residue" evidence="8">
    <location>
        <position position="524"/>
    </location>
</feature>
<gene>
    <name evidence="8" type="ORF">FA09DRAFT_284645</name>
</gene>
<dbReference type="NCBIfam" id="NF004014">
    <property type="entry name" value="PRK05477.1-4"/>
    <property type="match status" value="1"/>
</dbReference>
<dbReference type="InterPro" id="IPR014746">
    <property type="entry name" value="Gln_synth/guanido_kin_cat_dom"/>
</dbReference>
<dbReference type="GO" id="GO:0005524">
    <property type="term" value="F:ATP binding"/>
    <property type="evidence" value="ECO:0007669"/>
    <property type="project" value="UniProtKB-KW"/>
</dbReference>
<protein>
    <submittedName>
        <fullName evidence="8">Glutamyl-tRNA amidotransferase B subunit</fullName>
    </submittedName>
</protein>
<keyword evidence="2" id="KW-0436">Ligase</keyword>
<feature type="non-terminal residue" evidence="8">
    <location>
        <position position="1"/>
    </location>
</feature>
<dbReference type="InterPro" id="IPR004413">
    <property type="entry name" value="GatB"/>
</dbReference>
<dbReference type="GO" id="GO:0005739">
    <property type="term" value="C:mitochondrion"/>
    <property type="evidence" value="ECO:0007669"/>
    <property type="project" value="TreeGrafter"/>
</dbReference>
<evidence type="ECO:0000256" key="3">
    <source>
        <dbReference type="ARBA" id="ARBA00022741"/>
    </source>
</evidence>
<dbReference type="GO" id="GO:0032543">
    <property type="term" value="P:mitochondrial translation"/>
    <property type="evidence" value="ECO:0007669"/>
    <property type="project" value="TreeGrafter"/>
</dbReference>
<keyword evidence="5" id="KW-0648">Protein biosynthesis</keyword>
<evidence type="ECO:0000256" key="5">
    <source>
        <dbReference type="ARBA" id="ARBA00022917"/>
    </source>
</evidence>